<evidence type="ECO:0000313" key="12">
    <source>
        <dbReference type="Proteomes" id="UP000276634"/>
    </source>
</evidence>
<protein>
    <recommendedName>
        <fullName evidence="8 9">Cell division protein FtsL</fullName>
    </recommendedName>
</protein>
<evidence type="ECO:0000256" key="8">
    <source>
        <dbReference type="HAMAP-Rule" id="MF_00910"/>
    </source>
</evidence>
<comment type="caution">
    <text evidence="11">The sequence shown here is derived from an EMBL/GenBank/DDBJ whole genome shotgun (WGS) entry which is preliminary data.</text>
</comment>
<evidence type="ECO:0000256" key="7">
    <source>
        <dbReference type="ARBA" id="ARBA00023306"/>
    </source>
</evidence>
<comment type="subcellular location">
    <subcellularLocation>
        <location evidence="8">Cell inner membrane</location>
        <topology evidence="8">Single-pass type II membrane protein</topology>
    </subcellularLocation>
    <subcellularLocation>
        <location evidence="1">Cell membrane</location>
        <topology evidence="1">Single-pass type II membrane protein</topology>
    </subcellularLocation>
    <text evidence="8">Localizes to the division septum where it forms a ring structure.</text>
</comment>
<dbReference type="PANTHER" id="PTHR37479">
    <property type="entry name" value="CELL DIVISION PROTEIN FTSL"/>
    <property type="match status" value="1"/>
</dbReference>
<dbReference type="HAMAP" id="MF_00910">
    <property type="entry name" value="FtsL"/>
    <property type="match status" value="1"/>
</dbReference>
<keyword evidence="2 8" id="KW-1003">Cell membrane</keyword>
<evidence type="ECO:0000313" key="11">
    <source>
        <dbReference type="EMBL" id="ROR29677.1"/>
    </source>
</evidence>
<dbReference type="EMBL" id="RJVI01000003">
    <property type="protein sequence ID" value="ROR29677.1"/>
    <property type="molecule type" value="Genomic_DNA"/>
</dbReference>
<keyword evidence="12" id="KW-1185">Reference proteome</keyword>
<evidence type="ECO:0000256" key="2">
    <source>
        <dbReference type="ARBA" id="ARBA00022475"/>
    </source>
</evidence>
<comment type="similarity">
    <text evidence="8">Belongs to the FtsL family.</text>
</comment>
<gene>
    <name evidence="8" type="primary">ftsL</name>
    <name evidence="11" type="ORF">EDC57_2349</name>
</gene>
<name>A0A3N1XXM8_9GAMM</name>
<reference evidence="11 12" key="1">
    <citation type="submission" date="2018-11" db="EMBL/GenBank/DDBJ databases">
        <title>Genomic Encyclopedia of Type Strains, Phase IV (KMG-IV): sequencing the most valuable type-strain genomes for metagenomic binning, comparative biology and taxonomic classification.</title>
        <authorList>
            <person name="Goeker M."/>
        </authorList>
    </citation>
    <scope>NUCLEOTIDE SEQUENCE [LARGE SCALE GENOMIC DNA]</scope>
    <source>
        <strain evidence="11 12">DSM 100275</strain>
    </source>
</reference>
<proteinExistence type="inferred from homology"/>
<comment type="function">
    <text evidence="8">Essential cell division protein. May link together the upstream cell division proteins, which are predominantly cytoplasmic, with the downstream cell division proteins, which are predominantly periplasmic.</text>
</comment>
<keyword evidence="5 8" id="KW-1133">Transmembrane helix</keyword>
<evidence type="ECO:0000256" key="4">
    <source>
        <dbReference type="ARBA" id="ARBA00022692"/>
    </source>
</evidence>
<dbReference type="GO" id="GO:0005886">
    <property type="term" value="C:plasma membrane"/>
    <property type="evidence" value="ECO:0007669"/>
    <property type="project" value="UniProtKB-SubCell"/>
</dbReference>
<dbReference type="Pfam" id="PF04999">
    <property type="entry name" value="FtsL"/>
    <property type="match status" value="1"/>
</dbReference>
<dbReference type="GO" id="GO:0043093">
    <property type="term" value="P:FtsZ-dependent cytokinesis"/>
    <property type="evidence" value="ECO:0007669"/>
    <property type="project" value="UniProtKB-UniRule"/>
</dbReference>
<keyword evidence="7 8" id="KW-0131">Cell cycle</keyword>
<organism evidence="11 12">
    <name type="scientific">Inmirania thermothiophila</name>
    <dbReference type="NCBI Taxonomy" id="1750597"/>
    <lineage>
        <taxon>Bacteria</taxon>
        <taxon>Pseudomonadati</taxon>
        <taxon>Pseudomonadota</taxon>
        <taxon>Gammaproteobacteria</taxon>
        <taxon>Chromatiales</taxon>
        <taxon>Ectothiorhodospiraceae</taxon>
        <taxon>Inmirania</taxon>
    </lineage>
</organism>
<feature type="coiled-coil region" evidence="10">
    <location>
        <begin position="24"/>
        <end position="51"/>
    </location>
</feature>
<keyword evidence="3 8" id="KW-0132">Cell division</keyword>
<dbReference type="NCBIfam" id="TIGR02209">
    <property type="entry name" value="ftsL_broad"/>
    <property type="match status" value="1"/>
</dbReference>
<sequence length="84" mass="9285">MPVVILAAAVAASALAVVWSRHESRRLFAELQGLEQRRDALQVEWGRLQIEQATWAADGRIETIASGRLGMRLPAPDEIVIVRP</sequence>
<evidence type="ECO:0000256" key="9">
    <source>
        <dbReference type="NCBIfam" id="TIGR02209"/>
    </source>
</evidence>
<dbReference type="Proteomes" id="UP000276634">
    <property type="component" value="Unassembled WGS sequence"/>
</dbReference>
<evidence type="ECO:0000256" key="1">
    <source>
        <dbReference type="ARBA" id="ARBA00004401"/>
    </source>
</evidence>
<keyword evidence="4 8" id="KW-0812">Transmembrane</keyword>
<dbReference type="PANTHER" id="PTHR37479:SF1">
    <property type="entry name" value="CELL DIVISION PROTEIN FTSL"/>
    <property type="match status" value="1"/>
</dbReference>
<keyword evidence="8" id="KW-0997">Cell inner membrane</keyword>
<keyword evidence="10" id="KW-0175">Coiled coil</keyword>
<keyword evidence="6 8" id="KW-0472">Membrane</keyword>
<dbReference type="InterPro" id="IPR011922">
    <property type="entry name" value="Cell_div_FtsL"/>
</dbReference>
<evidence type="ECO:0000256" key="3">
    <source>
        <dbReference type="ARBA" id="ARBA00022618"/>
    </source>
</evidence>
<evidence type="ECO:0000256" key="6">
    <source>
        <dbReference type="ARBA" id="ARBA00023136"/>
    </source>
</evidence>
<evidence type="ECO:0000256" key="5">
    <source>
        <dbReference type="ARBA" id="ARBA00022989"/>
    </source>
</evidence>
<evidence type="ECO:0000256" key="10">
    <source>
        <dbReference type="SAM" id="Coils"/>
    </source>
</evidence>
<accession>A0A3N1XXM8</accession>
<dbReference type="GO" id="GO:0032153">
    <property type="term" value="C:cell division site"/>
    <property type="evidence" value="ECO:0007669"/>
    <property type="project" value="UniProtKB-UniRule"/>
</dbReference>
<comment type="subunit">
    <text evidence="8">Part of a complex composed of FtsB, FtsL and FtsQ.</text>
</comment>
<dbReference type="AlphaFoldDB" id="A0A3N1XXM8"/>